<feature type="compositionally biased region" description="Acidic residues" evidence="1">
    <location>
        <begin position="144"/>
        <end position="155"/>
    </location>
</feature>
<name>I0WUZ3_RHOOP</name>
<accession>I0WUZ3</accession>
<dbReference type="EMBL" id="AJJH01000039">
    <property type="protein sequence ID" value="EID80209.1"/>
    <property type="molecule type" value="Genomic_DNA"/>
</dbReference>
<dbReference type="AlphaFoldDB" id="I0WUZ3"/>
<dbReference type="Proteomes" id="UP000006447">
    <property type="component" value="Unassembled WGS sequence"/>
</dbReference>
<organism evidence="2 3">
    <name type="scientific">Rhodococcus opacus RKJ300 = JCM 13270</name>
    <dbReference type="NCBI Taxonomy" id="1165867"/>
    <lineage>
        <taxon>Bacteria</taxon>
        <taxon>Bacillati</taxon>
        <taxon>Actinomycetota</taxon>
        <taxon>Actinomycetes</taxon>
        <taxon>Mycobacteriales</taxon>
        <taxon>Nocardiaceae</taxon>
        <taxon>Rhodococcus</taxon>
    </lineage>
</organism>
<evidence type="ECO:0000313" key="3">
    <source>
        <dbReference type="Proteomes" id="UP000006447"/>
    </source>
</evidence>
<sequence length="155" mass="16840">MTTAYEPADFCDDIEYLGGFLHDTRRTLADLVHDYGLLDVGRLRVDTLGDPLAPAEALSAVGAALGRLGAAFDTAETALDEARRSASRLALVGMSGAERAAQAEQEWVPKENRRRKLAASAKDEEERQWALIDGLPDPFSDLPDLPDDDFPSLPD</sequence>
<gene>
    <name evidence="2" type="ORF">W59_08344</name>
</gene>
<dbReference type="RefSeq" id="WP_007296801.1">
    <property type="nucleotide sequence ID" value="NZ_AJJH01000039.1"/>
</dbReference>
<reference evidence="2 3" key="1">
    <citation type="journal article" date="2012" name="J. Bacteriol.">
        <title>Draft genome sequence of the nitrophenol-degrading actinomycete Rhodococcus imtechensis RKJ300.</title>
        <authorList>
            <person name="Vikram S."/>
            <person name="Kumar S."/>
            <person name="Subramanian S."/>
            <person name="Raghava G.P."/>
        </authorList>
    </citation>
    <scope>NUCLEOTIDE SEQUENCE [LARGE SCALE GENOMIC DNA]</scope>
    <source>
        <strain evidence="2 3">RKJ300</strain>
    </source>
</reference>
<feature type="region of interest" description="Disordered" evidence="1">
    <location>
        <begin position="100"/>
        <end position="155"/>
    </location>
</feature>
<comment type="caution">
    <text evidence="2">The sequence shown here is derived from an EMBL/GenBank/DDBJ whole genome shotgun (WGS) entry which is preliminary data.</text>
</comment>
<evidence type="ECO:0000256" key="1">
    <source>
        <dbReference type="SAM" id="MobiDB-lite"/>
    </source>
</evidence>
<proteinExistence type="predicted"/>
<protein>
    <submittedName>
        <fullName evidence="2">Uncharacterized protein</fullName>
    </submittedName>
</protein>
<evidence type="ECO:0000313" key="2">
    <source>
        <dbReference type="EMBL" id="EID80209.1"/>
    </source>
</evidence>
<dbReference type="PATRIC" id="fig|1165867.3.peg.1686"/>